<sequence length="1010" mass="106601">MPLYAEAAEIENTAVVRQASESDPLLGEDDDQKPFYRARPLWDLAFIVVSTPSLPFSDHAYKLLTIAPVIEGLLGGWSTLQSATSAYLSDCTSSGSRAYIFSRFAGVFYIGLSMGPSIGGYLIKNPIWDTPTTDGSVAVTSVFWVAIICSFVNFVLALFLFPESLDKVKRLRLAEQQGKATAKGKARAEEVEVVGQPSGSGEAEQSRHDEGIIRGFLKPLALFLPATVYDGGARKRKDWSLTFLGAALFGATLANGVHQVKYLYAEHVYGWGAEQLRIIATFKPKPPGLTRAAPGASAPDAKMKKPKPTKAHLAREISFDLIMTRFSLVIDILSNTLVTLGPMPAVHVLGSAGSLWTQESQSLFVAATALSSLGSGAGPAMQSLALCIVQVRALDAAAAGGTEAPASDQGGVGQLFGALSVLQTLGQMILGPMLFGLVYSGTVAAFPKTVFVTAAGLLVCSLTLVMLVRGPRIPIARKGNKGKRPVRDGERGRSRVSKDLRGGATSYGSVGSSSTAGLQVSCVAIVALVVPVSVLVVALHDLPLSAVAVASAAAFVFPAVAVHAVGAMNPESTNAEAGPSTSRPSPPSTSSAPQLFLPPPGSYSRVYDRDLHELTALSPPQTHPAYLSSTQDLLARFHLHPAYDKYVRPFTASEEASLDQLGAPAVTPGANGTVDKGKAKEVEGLPATPGGIDGGDGDDDDGKGDKKKNKNSYKHLIGRIPGKHSMKKDDYLFTMMQVPPKQRIAITPFDLRTQRDAFTVSLEGLKSWNRSALEVETAQAREDRKKRKEAKRLQKLQAQALSQPAAAALVAHPQPVQAPIPMSGTPSFNRPPQNLVSNGTPRPGSTASVSRPTHTTAGPPAQRPGSAVAKSTVPRPGSTVPRPGSTVPRPGLTKPIPPPVQAAQIPVGRVTTPMRSVTTATPSANLYQMSVDPNNRGKKRERDDVITAVNGTATTNINTGAAVINAPRTVLNAKAGKDGIRPRPIKKQRMNMQGQAMDVTVAQQPTPQGV</sequence>
<feature type="region of interest" description="Disordered" evidence="5">
    <location>
        <begin position="990"/>
        <end position="1010"/>
    </location>
</feature>
<reference evidence="7" key="1">
    <citation type="submission" date="2021-02" db="EMBL/GenBank/DDBJ databases">
        <authorList>
            <person name="Nieuwenhuis M."/>
            <person name="Van De Peppel L.J.J."/>
        </authorList>
    </citation>
    <scope>NUCLEOTIDE SEQUENCE</scope>
    <source>
        <strain evidence="7">D49</strain>
    </source>
</reference>
<evidence type="ECO:0000256" key="3">
    <source>
        <dbReference type="ARBA" id="ARBA00022989"/>
    </source>
</evidence>
<evidence type="ECO:0000256" key="1">
    <source>
        <dbReference type="ARBA" id="ARBA00004141"/>
    </source>
</evidence>
<evidence type="ECO:0000256" key="2">
    <source>
        <dbReference type="ARBA" id="ARBA00022692"/>
    </source>
</evidence>
<keyword evidence="8" id="KW-1185">Reference proteome</keyword>
<name>A0A9P7FRD9_9AGAR</name>
<feature type="compositionally biased region" description="Basic and acidic residues" evidence="5">
    <location>
        <begin position="485"/>
        <end position="501"/>
    </location>
</feature>
<feature type="transmembrane region" description="Helical" evidence="6">
    <location>
        <begin position="516"/>
        <end position="538"/>
    </location>
</feature>
<proteinExistence type="predicted"/>
<feature type="compositionally biased region" description="Polar residues" evidence="5">
    <location>
        <begin position="824"/>
        <end position="856"/>
    </location>
</feature>
<accession>A0A9P7FRD9</accession>
<keyword evidence="3 6" id="KW-1133">Transmembrane helix</keyword>
<feature type="compositionally biased region" description="Polar residues" evidence="5">
    <location>
        <begin position="1001"/>
        <end position="1010"/>
    </location>
</feature>
<feature type="transmembrane region" description="Helical" evidence="6">
    <location>
        <begin position="143"/>
        <end position="162"/>
    </location>
</feature>
<gene>
    <name evidence="7" type="ORF">H0H81_005626</name>
</gene>
<feature type="region of interest" description="Disordered" evidence="5">
    <location>
        <begin position="816"/>
        <end position="908"/>
    </location>
</feature>
<evidence type="ECO:0000256" key="6">
    <source>
        <dbReference type="SAM" id="Phobius"/>
    </source>
</evidence>
<dbReference type="EMBL" id="JABCKI010005857">
    <property type="protein sequence ID" value="KAG5637142.1"/>
    <property type="molecule type" value="Genomic_DNA"/>
</dbReference>
<feature type="transmembrane region" description="Helical" evidence="6">
    <location>
        <begin position="415"/>
        <end position="438"/>
    </location>
</feature>
<feature type="transmembrane region" description="Helical" evidence="6">
    <location>
        <begin position="544"/>
        <end position="565"/>
    </location>
</feature>
<organism evidence="7 8">
    <name type="scientific">Sphagnurus paluster</name>
    <dbReference type="NCBI Taxonomy" id="117069"/>
    <lineage>
        <taxon>Eukaryota</taxon>
        <taxon>Fungi</taxon>
        <taxon>Dikarya</taxon>
        <taxon>Basidiomycota</taxon>
        <taxon>Agaricomycotina</taxon>
        <taxon>Agaricomycetes</taxon>
        <taxon>Agaricomycetidae</taxon>
        <taxon>Agaricales</taxon>
        <taxon>Tricholomatineae</taxon>
        <taxon>Lyophyllaceae</taxon>
        <taxon>Sphagnurus</taxon>
    </lineage>
</organism>
<comment type="caution">
    <text evidence="7">The sequence shown here is derived from an EMBL/GenBank/DDBJ whole genome shotgun (WGS) entry which is preliminary data.</text>
</comment>
<dbReference type="Proteomes" id="UP000717328">
    <property type="component" value="Unassembled WGS sequence"/>
</dbReference>
<evidence type="ECO:0000256" key="5">
    <source>
        <dbReference type="SAM" id="MobiDB-lite"/>
    </source>
</evidence>
<dbReference type="SUPFAM" id="SSF103473">
    <property type="entry name" value="MFS general substrate transporter"/>
    <property type="match status" value="1"/>
</dbReference>
<dbReference type="PANTHER" id="PTHR23507:SF1">
    <property type="entry name" value="FI18259P1-RELATED"/>
    <property type="match status" value="1"/>
</dbReference>
<dbReference type="GO" id="GO:0016020">
    <property type="term" value="C:membrane"/>
    <property type="evidence" value="ECO:0007669"/>
    <property type="project" value="UniProtKB-SubCell"/>
</dbReference>
<feature type="transmembrane region" description="Helical" evidence="6">
    <location>
        <begin position="450"/>
        <end position="468"/>
    </location>
</feature>
<evidence type="ECO:0000256" key="4">
    <source>
        <dbReference type="ARBA" id="ARBA00023136"/>
    </source>
</evidence>
<keyword evidence="4 6" id="KW-0472">Membrane</keyword>
<feature type="transmembrane region" description="Helical" evidence="6">
    <location>
        <begin position="104"/>
        <end position="123"/>
    </location>
</feature>
<dbReference type="PANTHER" id="PTHR23507">
    <property type="entry name" value="ZGC:174356"/>
    <property type="match status" value="1"/>
</dbReference>
<protein>
    <submittedName>
        <fullName evidence="7">Uncharacterized protein</fullName>
    </submittedName>
</protein>
<feature type="region of interest" description="Disordered" evidence="5">
    <location>
        <begin position="661"/>
        <end position="714"/>
    </location>
</feature>
<dbReference type="GO" id="GO:0022857">
    <property type="term" value="F:transmembrane transporter activity"/>
    <property type="evidence" value="ECO:0007669"/>
    <property type="project" value="InterPro"/>
</dbReference>
<dbReference type="Pfam" id="PF07690">
    <property type="entry name" value="MFS_1"/>
    <property type="match status" value="1"/>
</dbReference>
<comment type="subcellular location">
    <subcellularLocation>
        <location evidence="1">Membrane</location>
        <topology evidence="1">Multi-pass membrane protein</topology>
    </subcellularLocation>
</comment>
<dbReference type="InterPro" id="IPR036259">
    <property type="entry name" value="MFS_trans_sf"/>
</dbReference>
<dbReference type="Gene3D" id="1.20.1250.20">
    <property type="entry name" value="MFS general substrate transporter like domains"/>
    <property type="match status" value="1"/>
</dbReference>
<feature type="region of interest" description="Disordered" evidence="5">
    <location>
        <begin position="478"/>
        <end position="514"/>
    </location>
</feature>
<feature type="compositionally biased region" description="Basic residues" evidence="5">
    <location>
        <begin position="705"/>
        <end position="714"/>
    </location>
</feature>
<evidence type="ECO:0000313" key="8">
    <source>
        <dbReference type="Proteomes" id="UP000717328"/>
    </source>
</evidence>
<dbReference type="InterPro" id="IPR011701">
    <property type="entry name" value="MFS"/>
</dbReference>
<evidence type="ECO:0000313" key="7">
    <source>
        <dbReference type="EMBL" id="KAG5637142.1"/>
    </source>
</evidence>
<feature type="region of interest" description="Disordered" evidence="5">
    <location>
        <begin position="571"/>
        <end position="599"/>
    </location>
</feature>
<dbReference type="AlphaFoldDB" id="A0A9P7FRD9"/>
<keyword evidence="2 6" id="KW-0812">Transmembrane</keyword>
<reference evidence="7" key="2">
    <citation type="submission" date="2021-10" db="EMBL/GenBank/DDBJ databases">
        <title>Phylogenomics reveals ancestral predisposition of the termite-cultivated fungus Termitomyces towards a domesticated lifestyle.</title>
        <authorList>
            <person name="Auxier B."/>
            <person name="Grum-Grzhimaylo A."/>
            <person name="Cardenas M.E."/>
            <person name="Lodge J.D."/>
            <person name="Laessoe T."/>
            <person name="Pedersen O."/>
            <person name="Smith M.E."/>
            <person name="Kuyper T.W."/>
            <person name="Franco-Molano E.A."/>
            <person name="Baroni T.J."/>
            <person name="Aanen D.K."/>
        </authorList>
    </citation>
    <scope>NUCLEOTIDE SEQUENCE</scope>
    <source>
        <strain evidence="7">D49</strain>
    </source>
</reference>
<feature type="compositionally biased region" description="Low complexity" evidence="5">
    <location>
        <begin position="579"/>
        <end position="593"/>
    </location>
</feature>
<dbReference type="OrthoDB" id="3026777at2759"/>